<dbReference type="InterPro" id="IPR001872">
    <property type="entry name" value="Peptidase_A8"/>
</dbReference>
<comment type="function">
    <text evidence="9">This protein specifically catalyzes the removal of signal peptides from prolipoproteins.</text>
</comment>
<evidence type="ECO:0000313" key="13">
    <source>
        <dbReference type="Proteomes" id="UP000199258"/>
    </source>
</evidence>
<dbReference type="UniPathway" id="UPA00665"/>
<keyword evidence="2 9" id="KW-1003">Cell membrane</keyword>
<organism evidence="12 13">
    <name type="scientific">Arthrobacter subterraneus</name>
    <dbReference type="NCBI Taxonomy" id="335973"/>
    <lineage>
        <taxon>Bacteria</taxon>
        <taxon>Bacillati</taxon>
        <taxon>Actinomycetota</taxon>
        <taxon>Actinomycetes</taxon>
        <taxon>Micrococcales</taxon>
        <taxon>Micrococcaceae</taxon>
        <taxon>Arthrobacter</taxon>
    </lineage>
</organism>
<dbReference type="RefSeq" id="WP_090588169.1">
    <property type="nucleotide sequence ID" value="NZ_FNDT01000025.1"/>
</dbReference>
<dbReference type="PANTHER" id="PTHR33695:SF1">
    <property type="entry name" value="LIPOPROTEIN SIGNAL PEPTIDASE"/>
    <property type="match status" value="1"/>
</dbReference>
<reference evidence="12 13" key="1">
    <citation type="submission" date="2016-10" db="EMBL/GenBank/DDBJ databases">
        <authorList>
            <person name="de Groot N.N."/>
        </authorList>
    </citation>
    <scope>NUCLEOTIDE SEQUENCE [LARGE SCALE GENOMIC DNA]</scope>
    <source>
        <strain evidence="12 13">NP_1H</strain>
    </source>
</reference>
<keyword evidence="8 9" id="KW-0472">Membrane</keyword>
<evidence type="ECO:0000256" key="10">
    <source>
        <dbReference type="RuleBase" id="RU004181"/>
    </source>
</evidence>
<dbReference type="HAMAP" id="MF_00161">
    <property type="entry name" value="LspA"/>
    <property type="match status" value="1"/>
</dbReference>
<evidence type="ECO:0000256" key="3">
    <source>
        <dbReference type="ARBA" id="ARBA00022670"/>
    </source>
</evidence>
<feature type="active site" evidence="9">
    <location>
        <position position="142"/>
    </location>
</feature>
<dbReference type="PRINTS" id="PR00781">
    <property type="entry name" value="LIPOSIGPTASE"/>
</dbReference>
<keyword evidence="3 9" id="KW-0645">Protease</keyword>
<dbReference type="PANTHER" id="PTHR33695">
    <property type="entry name" value="LIPOPROTEIN SIGNAL PEPTIDASE"/>
    <property type="match status" value="1"/>
</dbReference>
<feature type="active site" evidence="9">
    <location>
        <position position="128"/>
    </location>
</feature>
<evidence type="ECO:0000256" key="9">
    <source>
        <dbReference type="HAMAP-Rule" id="MF_00161"/>
    </source>
</evidence>
<feature type="transmembrane region" description="Helical" evidence="9">
    <location>
        <begin position="138"/>
        <end position="159"/>
    </location>
</feature>
<dbReference type="GO" id="GO:0006508">
    <property type="term" value="P:proteolysis"/>
    <property type="evidence" value="ECO:0007669"/>
    <property type="project" value="UniProtKB-KW"/>
</dbReference>
<accession>A0A1G8NR11</accession>
<keyword evidence="6 9" id="KW-0378">Hydrolase</keyword>
<evidence type="ECO:0000256" key="2">
    <source>
        <dbReference type="ARBA" id="ARBA00022475"/>
    </source>
</evidence>
<evidence type="ECO:0000256" key="4">
    <source>
        <dbReference type="ARBA" id="ARBA00022692"/>
    </source>
</evidence>
<feature type="transmembrane region" description="Helical" evidence="9">
    <location>
        <begin position="49"/>
        <end position="67"/>
    </location>
</feature>
<evidence type="ECO:0000256" key="5">
    <source>
        <dbReference type="ARBA" id="ARBA00022750"/>
    </source>
</evidence>
<evidence type="ECO:0000256" key="6">
    <source>
        <dbReference type="ARBA" id="ARBA00022801"/>
    </source>
</evidence>
<feature type="transmembrane region" description="Helical" evidence="9">
    <location>
        <begin position="17"/>
        <end position="37"/>
    </location>
</feature>
<proteinExistence type="inferred from homology"/>
<evidence type="ECO:0000256" key="8">
    <source>
        <dbReference type="ARBA" id="ARBA00023136"/>
    </source>
</evidence>
<protein>
    <recommendedName>
        <fullName evidence="9">Lipoprotein signal peptidase</fullName>
        <ecNumber evidence="9">3.4.23.36</ecNumber>
    </recommendedName>
    <alternativeName>
        <fullName evidence="9">Prolipoprotein signal peptidase</fullName>
    </alternativeName>
    <alternativeName>
        <fullName evidence="9">Signal peptidase II</fullName>
        <shortName evidence="9">SPase II</shortName>
    </alternativeName>
</protein>
<keyword evidence="4 9" id="KW-0812">Transmembrane</keyword>
<feature type="transmembrane region" description="Helical" evidence="9">
    <location>
        <begin position="73"/>
        <end position="92"/>
    </location>
</feature>
<keyword evidence="13" id="KW-1185">Reference proteome</keyword>
<dbReference type="Pfam" id="PF01252">
    <property type="entry name" value="Peptidase_A8"/>
    <property type="match status" value="1"/>
</dbReference>
<gene>
    <name evidence="9" type="primary">lspA</name>
    <name evidence="12" type="ORF">SAMN04488693_12529</name>
</gene>
<dbReference type="EMBL" id="FNDT01000025">
    <property type="protein sequence ID" value="SDI82644.1"/>
    <property type="molecule type" value="Genomic_DNA"/>
</dbReference>
<dbReference type="AlphaFoldDB" id="A0A1G8NR11"/>
<feature type="transmembrane region" description="Helical" evidence="9">
    <location>
        <begin position="99"/>
        <end position="118"/>
    </location>
</feature>
<dbReference type="GO" id="GO:0004190">
    <property type="term" value="F:aspartic-type endopeptidase activity"/>
    <property type="evidence" value="ECO:0007669"/>
    <property type="project" value="UniProtKB-UniRule"/>
</dbReference>
<dbReference type="STRING" id="335973.SAMN04488693_12529"/>
<comment type="pathway">
    <text evidence="9">Protein modification; lipoprotein biosynthesis (signal peptide cleavage).</text>
</comment>
<evidence type="ECO:0000256" key="7">
    <source>
        <dbReference type="ARBA" id="ARBA00022989"/>
    </source>
</evidence>
<comment type="similarity">
    <text evidence="1 9 10">Belongs to the peptidase A8 family.</text>
</comment>
<evidence type="ECO:0000256" key="11">
    <source>
        <dbReference type="SAM" id="MobiDB-lite"/>
    </source>
</evidence>
<evidence type="ECO:0000313" key="12">
    <source>
        <dbReference type="EMBL" id="SDI82644.1"/>
    </source>
</evidence>
<evidence type="ECO:0000256" key="1">
    <source>
        <dbReference type="ARBA" id="ARBA00006139"/>
    </source>
</evidence>
<keyword evidence="5 9" id="KW-0064">Aspartyl protease</keyword>
<comment type="subcellular location">
    <subcellularLocation>
        <location evidence="9">Cell membrane</location>
        <topology evidence="9">Multi-pass membrane protein</topology>
    </subcellularLocation>
</comment>
<feature type="region of interest" description="Disordered" evidence="11">
    <location>
        <begin position="163"/>
        <end position="188"/>
    </location>
</feature>
<sequence>MSRESGSSRPLKLGVPAAWLGLAALFAAADLALKALVEARLATGQSIDFGVLTIRVGYNTGVAFSIGAGLPPWMVVVLTGAITTAVTVFLWLQASKRGHWLSLLGLSAVLGGAAGNFIDRLDGSGVVDYFHTGWFPTFNLADVLITLGVIALTLSTVMADSRSPAPHHAIENQDPKNPPSAHRPSEPT</sequence>
<dbReference type="EC" id="3.4.23.36" evidence="9"/>
<keyword evidence="7 9" id="KW-1133">Transmembrane helix</keyword>
<name>A0A1G8NR11_9MICC</name>
<dbReference type="Proteomes" id="UP000199258">
    <property type="component" value="Unassembled WGS sequence"/>
</dbReference>
<comment type="catalytic activity">
    <reaction evidence="9">
        <text>Release of signal peptides from bacterial membrane prolipoproteins. Hydrolyzes -Xaa-Yaa-Zaa-|-(S,diacylglyceryl)Cys-, in which Xaa is hydrophobic (preferably Leu), and Yaa (Ala or Ser) and Zaa (Gly or Ala) have small, neutral side chains.</text>
        <dbReference type="EC" id="3.4.23.36"/>
    </reaction>
</comment>
<dbReference type="GO" id="GO:0005886">
    <property type="term" value="C:plasma membrane"/>
    <property type="evidence" value="ECO:0007669"/>
    <property type="project" value="UniProtKB-SubCell"/>
</dbReference>
<dbReference type="NCBIfam" id="TIGR00077">
    <property type="entry name" value="lspA"/>
    <property type="match status" value="1"/>
</dbReference>
<dbReference type="OrthoDB" id="4308908at2"/>